<evidence type="ECO:0000313" key="2">
    <source>
        <dbReference type="Proteomes" id="UP001206312"/>
    </source>
</evidence>
<dbReference type="Proteomes" id="UP001206312">
    <property type="component" value="Unassembled WGS sequence"/>
</dbReference>
<dbReference type="EMBL" id="JAMXIB010000014">
    <property type="protein sequence ID" value="MCO5725878.1"/>
    <property type="molecule type" value="Genomic_DNA"/>
</dbReference>
<name>A0ABT1B380_9FLAO</name>
<reference evidence="1 2" key="1">
    <citation type="submission" date="2022-06" db="EMBL/GenBank/DDBJ databases">
        <authorList>
            <person name="Xuan X."/>
        </authorList>
    </citation>
    <scope>NUCLEOTIDE SEQUENCE [LARGE SCALE GENOMIC DNA]</scope>
    <source>
        <strain evidence="1 2">2V75</strain>
    </source>
</reference>
<comment type="caution">
    <text evidence="1">The sequence shown here is derived from an EMBL/GenBank/DDBJ whole genome shotgun (WGS) entry which is preliminary data.</text>
</comment>
<organism evidence="1 2">
    <name type="scientific">Robiginitalea marina</name>
    <dbReference type="NCBI Taxonomy" id="2954105"/>
    <lineage>
        <taxon>Bacteria</taxon>
        <taxon>Pseudomonadati</taxon>
        <taxon>Bacteroidota</taxon>
        <taxon>Flavobacteriia</taxon>
        <taxon>Flavobacteriales</taxon>
        <taxon>Flavobacteriaceae</taxon>
        <taxon>Robiginitalea</taxon>
    </lineage>
</organism>
<sequence length="111" mass="12475">MKVFIELWKAKEAWKALPATDRQAYAAQLGPVIQDFVDKGAVLEAWGMNTDETEYRAAYDFFAVTKFPSDGLLEEFQAIVEAAGWYAYFDQVNLSGTLMSPEEVVGKILEL</sequence>
<evidence type="ECO:0000313" key="1">
    <source>
        <dbReference type="EMBL" id="MCO5725878.1"/>
    </source>
</evidence>
<keyword evidence="2" id="KW-1185">Reference proteome</keyword>
<evidence type="ECO:0008006" key="3">
    <source>
        <dbReference type="Google" id="ProtNLM"/>
    </source>
</evidence>
<accession>A0ABT1B380</accession>
<proteinExistence type="predicted"/>
<protein>
    <recommendedName>
        <fullName evidence="3">DUF3303 domain-containing protein</fullName>
    </recommendedName>
</protein>
<dbReference type="Pfam" id="PF20321">
    <property type="entry name" value="DUF6616"/>
    <property type="match status" value="1"/>
</dbReference>
<dbReference type="RefSeq" id="WP_252742249.1">
    <property type="nucleotide sequence ID" value="NZ_JAMXIB010000014.1"/>
</dbReference>
<gene>
    <name evidence="1" type="ORF">NG653_13500</name>
</gene>
<dbReference type="InterPro" id="IPR046724">
    <property type="entry name" value="DUF6616"/>
</dbReference>